<feature type="compositionally biased region" description="Polar residues" evidence="4">
    <location>
        <begin position="101"/>
        <end position="125"/>
    </location>
</feature>
<reference evidence="6" key="1">
    <citation type="submission" date="2019-07" db="EMBL/GenBank/DDBJ databases">
        <title>Annotation for the trematode Paragonimus miyazaki's.</title>
        <authorList>
            <person name="Choi Y.-J."/>
        </authorList>
    </citation>
    <scope>NUCLEOTIDE SEQUENCE</scope>
    <source>
        <strain evidence="6">Japan</strain>
    </source>
</reference>
<dbReference type="AlphaFoldDB" id="A0A8S9YFU9"/>
<dbReference type="PANTHER" id="PTHR18034:SF4">
    <property type="entry name" value="NUCLEOLAR MIF4G DOMAIN-CONTAINING PROTEIN 1"/>
    <property type="match status" value="1"/>
</dbReference>
<sequence>MKAKKKCPSYNDIRKNILLEDNEKEDKLIRRLEKRLKINKRIKGSTSNKKHPLWLRQYGLDYILDFEKEVCLPKHEDSKRLKPVGVLSGKKMAVDLYGQGASETNNGSLNTTPVTKNHPTLTSGANEPDKPMQNTDADKTSEKNPVGLNRTVRSWLNRLSELHMARVISALAGLFGEYPRASVRSVIIEEVCTLLESTAVHNRSNIGWLQQDLAVCIACVHATLHAKLQHDNLVGYATEALVEKMFSFEDVSGFATAQTSIGLFISYLFRFGVLSSSLVFDIIGELIQGGTLPSTKAAHFMCAAVGVNLRKSNAVRCQELIDLSNKLMTGCSKEQVDLMCELEGIVQRLSEKYSKEECVARALHLKKLMRSWTKGIAMSTDLCLSVGLNDLRNTDSKGRWWLVGSATQKSASVGPSTISPKAQDVPSPDLIQLTPEIEQAANLLGLRTQTRRQLFNILVSTSGGPDATASALLRVCPSGSVSREREVIQIVIHCLMSEEPFNRFYARVLGGFLNTHRRFLMMIKCAIWDVLKKTDLSVNAKAHAGRAVGILASVYDLPLTVLKNFNFADASEANTSFLRNVFIELCTGSEYQRMLSKVMQLSCYTRLSRNCRIFLRKHFATESDENVRTIVLRLANDMRESEFT</sequence>
<comment type="subcellular location">
    <subcellularLocation>
        <location evidence="1">Nucleus</location>
    </subcellularLocation>
</comment>
<dbReference type="OrthoDB" id="10260961at2759"/>
<dbReference type="Gene3D" id="1.25.40.180">
    <property type="match status" value="1"/>
</dbReference>
<dbReference type="EMBL" id="JTDE01021544">
    <property type="protein sequence ID" value="KAF7232785.1"/>
    <property type="molecule type" value="Genomic_DNA"/>
</dbReference>
<keyword evidence="3" id="KW-0539">Nucleus</keyword>
<accession>A0A8S9YFU9</accession>
<dbReference type="GO" id="GO:0003723">
    <property type="term" value="F:RNA binding"/>
    <property type="evidence" value="ECO:0007669"/>
    <property type="project" value="TreeGrafter"/>
</dbReference>
<comment type="caution">
    <text evidence="6">The sequence shown here is derived from an EMBL/GenBank/DDBJ whole genome shotgun (WGS) entry which is preliminary data.</text>
</comment>
<dbReference type="GO" id="GO:0042274">
    <property type="term" value="P:ribosomal small subunit biogenesis"/>
    <property type="evidence" value="ECO:0007669"/>
    <property type="project" value="TreeGrafter"/>
</dbReference>
<comment type="similarity">
    <text evidence="2">Belongs to the CWC22 family.</text>
</comment>
<proteinExistence type="inferred from homology"/>
<name>A0A8S9YFU9_9TREM</name>
<evidence type="ECO:0000256" key="2">
    <source>
        <dbReference type="ARBA" id="ARBA00006856"/>
    </source>
</evidence>
<keyword evidence="7" id="KW-1185">Reference proteome</keyword>
<feature type="domain" description="MI" evidence="5">
    <location>
        <begin position="449"/>
        <end position="567"/>
    </location>
</feature>
<dbReference type="InterPro" id="IPR016024">
    <property type="entry name" value="ARM-type_fold"/>
</dbReference>
<dbReference type="PROSITE" id="PS51366">
    <property type="entry name" value="MI"/>
    <property type="match status" value="1"/>
</dbReference>
<organism evidence="6 7">
    <name type="scientific">Paragonimus skrjabini miyazakii</name>
    <dbReference type="NCBI Taxonomy" id="59628"/>
    <lineage>
        <taxon>Eukaryota</taxon>
        <taxon>Metazoa</taxon>
        <taxon>Spiralia</taxon>
        <taxon>Lophotrochozoa</taxon>
        <taxon>Platyhelminthes</taxon>
        <taxon>Trematoda</taxon>
        <taxon>Digenea</taxon>
        <taxon>Plagiorchiida</taxon>
        <taxon>Troglotremata</taxon>
        <taxon>Troglotrematidae</taxon>
        <taxon>Paragonimus</taxon>
    </lineage>
</organism>
<dbReference type="GO" id="GO:0005730">
    <property type="term" value="C:nucleolus"/>
    <property type="evidence" value="ECO:0007669"/>
    <property type="project" value="TreeGrafter"/>
</dbReference>
<evidence type="ECO:0000313" key="7">
    <source>
        <dbReference type="Proteomes" id="UP000822476"/>
    </source>
</evidence>
<dbReference type="Proteomes" id="UP000822476">
    <property type="component" value="Unassembled WGS sequence"/>
</dbReference>
<dbReference type="InterPro" id="IPR050781">
    <property type="entry name" value="CWC22_splicing_factor"/>
</dbReference>
<gene>
    <name evidence="6" type="ORF">EG68_08202</name>
</gene>
<dbReference type="SUPFAM" id="SSF48371">
    <property type="entry name" value="ARM repeat"/>
    <property type="match status" value="1"/>
</dbReference>
<evidence type="ECO:0000313" key="6">
    <source>
        <dbReference type="EMBL" id="KAF7232785.1"/>
    </source>
</evidence>
<feature type="region of interest" description="Disordered" evidence="4">
    <location>
        <begin position="101"/>
        <end position="144"/>
    </location>
</feature>
<evidence type="ECO:0000259" key="5">
    <source>
        <dbReference type="PROSITE" id="PS51366"/>
    </source>
</evidence>
<evidence type="ECO:0000256" key="3">
    <source>
        <dbReference type="ARBA" id="ARBA00023242"/>
    </source>
</evidence>
<protein>
    <submittedName>
        <fullName evidence="6">Nucleolar MIF4G domain-containing protein 1</fullName>
    </submittedName>
</protein>
<dbReference type="InterPro" id="IPR003891">
    <property type="entry name" value="Initiation_fac_eIF4g_MI"/>
</dbReference>
<dbReference type="PANTHER" id="PTHR18034">
    <property type="entry name" value="CELL CYCLE CONTROL PROTEIN CWF22-RELATED"/>
    <property type="match status" value="1"/>
</dbReference>
<evidence type="ECO:0000256" key="4">
    <source>
        <dbReference type="SAM" id="MobiDB-lite"/>
    </source>
</evidence>
<evidence type="ECO:0000256" key="1">
    <source>
        <dbReference type="ARBA" id="ARBA00004123"/>
    </source>
</evidence>